<evidence type="ECO:0000313" key="2">
    <source>
        <dbReference type="EMBL" id="MBC3901695.1"/>
    </source>
</evidence>
<keyword evidence="3" id="KW-1185">Reference proteome</keyword>
<gene>
    <name evidence="2" type="ORF">GH811_19075</name>
</gene>
<evidence type="ECO:0000256" key="1">
    <source>
        <dbReference type="SAM" id="Phobius"/>
    </source>
</evidence>
<comment type="caution">
    <text evidence="2">The sequence shown here is derived from an EMBL/GenBank/DDBJ whole genome shotgun (WGS) entry which is preliminary data.</text>
</comment>
<reference evidence="2 3" key="1">
    <citation type="journal article" date="2020" name="mSystems">
        <title>Defining Genomic and Predicted Metabolic Features of the Acetobacterium Genus.</title>
        <authorList>
            <person name="Ross D.E."/>
            <person name="Marshall C.W."/>
            <person name="Gulliver D."/>
            <person name="May H.D."/>
            <person name="Norman R.S."/>
        </authorList>
    </citation>
    <scope>NUCLEOTIDE SEQUENCE [LARGE SCALE GENOMIC DNA]</scope>
    <source>
        <strain evidence="2 3">DSM 4132</strain>
    </source>
</reference>
<organism evidence="2 3">
    <name type="scientific">Acetobacterium malicum</name>
    <dbReference type="NCBI Taxonomy" id="52692"/>
    <lineage>
        <taxon>Bacteria</taxon>
        <taxon>Bacillati</taxon>
        <taxon>Bacillota</taxon>
        <taxon>Clostridia</taxon>
        <taxon>Eubacteriales</taxon>
        <taxon>Eubacteriaceae</taxon>
        <taxon>Acetobacterium</taxon>
    </lineage>
</organism>
<keyword evidence="1" id="KW-1133">Transmembrane helix</keyword>
<proteinExistence type="predicted"/>
<name>A0ABR6Z3F1_9FIRM</name>
<keyword evidence="1" id="KW-0472">Membrane</keyword>
<keyword evidence="1" id="KW-0812">Transmembrane</keyword>
<evidence type="ECO:0000313" key="3">
    <source>
        <dbReference type="Proteomes" id="UP000622405"/>
    </source>
</evidence>
<sequence length="54" mass="5559">MDEATTTALQAAFTGGIEDLKAPGLAIMTAGLGITLMVAAFKFMQKRLKGATNA</sequence>
<protein>
    <submittedName>
        <fullName evidence="2">Uncharacterized protein</fullName>
    </submittedName>
</protein>
<accession>A0ABR6Z3F1</accession>
<dbReference type="Proteomes" id="UP000622405">
    <property type="component" value="Unassembled WGS sequence"/>
</dbReference>
<dbReference type="RefSeq" id="WP_186895708.1">
    <property type="nucleotide sequence ID" value="NZ_WJBE01000046.1"/>
</dbReference>
<dbReference type="EMBL" id="WJBE01000046">
    <property type="protein sequence ID" value="MBC3901695.1"/>
    <property type="molecule type" value="Genomic_DNA"/>
</dbReference>
<feature type="transmembrane region" description="Helical" evidence="1">
    <location>
        <begin position="22"/>
        <end position="41"/>
    </location>
</feature>